<dbReference type="InterPro" id="IPR019474">
    <property type="entry name" value="Ub_conjug_fac_E4_core"/>
</dbReference>
<dbReference type="GO" id="GO:0034450">
    <property type="term" value="F:ubiquitin-ubiquitin ligase activity"/>
    <property type="evidence" value="ECO:0007669"/>
    <property type="project" value="InterPro"/>
</dbReference>
<feature type="domain" description="U-box" evidence="12">
    <location>
        <begin position="936"/>
        <end position="1010"/>
    </location>
</feature>
<evidence type="ECO:0000259" key="12">
    <source>
        <dbReference type="PROSITE" id="PS51698"/>
    </source>
</evidence>
<evidence type="ECO:0000256" key="6">
    <source>
        <dbReference type="ARBA" id="ARBA00022490"/>
    </source>
</evidence>
<dbReference type="GO" id="GO:0036503">
    <property type="term" value="P:ERAD pathway"/>
    <property type="evidence" value="ECO:0007669"/>
    <property type="project" value="InterPro"/>
</dbReference>
<dbReference type="InterPro" id="IPR045132">
    <property type="entry name" value="UBE4"/>
</dbReference>
<protein>
    <recommendedName>
        <fullName evidence="11">Ubiquitin conjugation factor E4 A</fullName>
        <ecNumber evidence="5">2.3.2.27</ecNumber>
    </recommendedName>
</protein>
<dbReference type="SUPFAM" id="SSF57850">
    <property type="entry name" value="RING/U-box"/>
    <property type="match status" value="1"/>
</dbReference>
<dbReference type="Pfam" id="PF10408">
    <property type="entry name" value="Ufd2P_core"/>
    <property type="match status" value="1"/>
</dbReference>
<dbReference type="EMBL" id="JARQZJ010000069">
    <property type="protein sequence ID" value="KAK9881497.1"/>
    <property type="molecule type" value="Genomic_DNA"/>
</dbReference>
<keyword evidence="8" id="KW-0833">Ubl conjugation pathway</keyword>
<evidence type="ECO:0000256" key="1">
    <source>
        <dbReference type="ARBA" id="ARBA00000900"/>
    </source>
</evidence>
<dbReference type="FunFam" id="3.30.40.10:FF:000055">
    <property type="entry name" value="Ubiquitin conjugation factor e4 a"/>
    <property type="match status" value="1"/>
</dbReference>
<evidence type="ECO:0000256" key="11">
    <source>
        <dbReference type="ARBA" id="ARBA00040077"/>
    </source>
</evidence>
<evidence type="ECO:0000256" key="5">
    <source>
        <dbReference type="ARBA" id="ARBA00012483"/>
    </source>
</evidence>
<dbReference type="Proteomes" id="UP001431783">
    <property type="component" value="Unassembled WGS sequence"/>
</dbReference>
<keyword evidence="7" id="KW-0808">Transferase</keyword>
<dbReference type="Gene3D" id="3.30.40.10">
    <property type="entry name" value="Zinc/RING finger domain, C3HC4 (zinc finger)"/>
    <property type="match status" value="1"/>
</dbReference>
<reference evidence="13 14" key="1">
    <citation type="submission" date="2023-03" db="EMBL/GenBank/DDBJ databases">
        <title>Genome insight into feeding habits of ladybird beetles.</title>
        <authorList>
            <person name="Li H.-S."/>
            <person name="Huang Y.-H."/>
            <person name="Pang H."/>
        </authorList>
    </citation>
    <scope>NUCLEOTIDE SEQUENCE [LARGE SCALE GENOMIC DNA]</scope>
    <source>
        <strain evidence="13">SYSU_2023b</strain>
        <tissue evidence="13">Whole body</tissue>
    </source>
</reference>
<dbReference type="PROSITE" id="PS51698">
    <property type="entry name" value="U_BOX"/>
    <property type="match status" value="1"/>
</dbReference>
<evidence type="ECO:0000256" key="3">
    <source>
        <dbReference type="ARBA" id="ARBA00004906"/>
    </source>
</evidence>
<keyword evidence="9" id="KW-0007">Acetylation</keyword>
<dbReference type="PANTHER" id="PTHR13931:SF16">
    <property type="entry name" value="UBIQUITIN CONJUGATION FACTOR E4 A"/>
    <property type="match status" value="1"/>
</dbReference>
<dbReference type="InterPro" id="IPR003613">
    <property type="entry name" value="Ubox_domain"/>
</dbReference>
<proteinExistence type="inferred from homology"/>
<dbReference type="CDD" id="cd16657">
    <property type="entry name" value="RING-Ubox_UBE4A"/>
    <property type="match status" value="1"/>
</dbReference>
<comment type="subcellular location">
    <subcellularLocation>
        <location evidence="2">Cytoplasm</location>
    </subcellularLocation>
</comment>
<comment type="caution">
    <text evidence="13">The sequence shown here is derived from an EMBL/GenBank/DDBJ whole genome shotgun (WGS) entry which is preliminary data.</text>
</comment>
<organism evidence="13 14">
    <name type="scientific">Henosepilachna vigintioctopunctata</name>
    <dbReference type="NCBI Taxonomy" id="420089"/>
    <lineage>
        <taxon>Eukaryota</taxon>
        <taxon>Metazoa</taxon>
        <taxon>Ecdysozoa</taxon>
        <taxon>Arthropoda</taxon>
        <taxon>Hexapoda</taxon>
        <taxon>Insecta</taxon>
        <taxon>Pterygota</taxon>
        <taxon>Neoptera</taxon>
        <taxon>Endopterygota</taxon>
        <taxon>Coleoptera</taxon>
        <taxon>Polyphaga</taxon>
        <taxon>Cucujiformia</taxon>
        <taxon>Coccinelloidea</taxon>
        <taxon>Coccinellidae</taxon>
        <taxon>Epilachninae</taxon>
        <taxon>Epilachnini</taxon>
        <taxon>Henosepilachna</taxon>
    </lineage>
</organism>
<evidence type="ECO:0000256" key="10">
    <source>
        <dbReference type="ARBA" id="ARBA00037624"/>
    </source>
</evidence>
<sequence length="1010" mass="116785">MSEPNPFAALVQNEEKIATTSADPLKTIKTKKQETVNSLNGILEKIFAFTLNEDVAIEKGYMFLGGEQGCLGNNELNFDVLSYCLFERLFSCNKDNPLRLRTNKKGIEVHSTEYHVILYLYICYKLYIEQTENLSKIGNHSFIRDEILRNVATAYIHPDIYFEQDLYQQLIDILMDEKCYAQEFFRDVCHAIVNHEESDEFTLKMVFERIISLLNEDVSKTTLLTFDIRVFVVLKALTMEEEFAVIFMDCNLPKKVDSGVSYVSTLLGGLINTCILPRTPRSGFEHFENMQSQVTIETTENLLWGRSRIIVEEIHLLTISLLKKGPIVKEKVLTWFGQCLQKNFSRVKLWNSYISHNLFPEHYNSAPDGFMIQLGNIFARLCLPFCKDKKITKVDPTYCAVTNDLLKTKNIHLPDMSGETFLLSDDQHDDNKDHKLLADSYNFSTECFFFAHKTIHLGFGVAVERTVRMNQELGRIERAFNDARSQATNSSIINTLKDELTREMSKFLSYKVQLSEPDMLNSMFDLMSSTSYWLCQVVMQEGICEKKSFAPQHEMPVSFPPPRGEYKTLKCIPEFIIGNIISFIVFIMRYTPKTFEQQGYEKMEPILTFILLFMGNHGLVRNPHLRAQLAEALEALLPVHKEEFGPKNDILNFQRTMLLQNYKFKNQVVKSLLEVFVGIEMTGQSVEFEQKFNYRRPMYAIMEYLWNKEDYQHYFQQLAEEAEQKMDTVSAPIFLRFINLLMNDAVFLLDESLNNMAKLREMQISRDSGEWDKLPTRERTENLQTLHRTGMVARFDNILGRDTINALVNLTSKITIVFTHSTMVDRIAAMLNYFLLNLVGPNKKNFKVKDQKDYHFDPAETVLKICKIYINLKDNDSFCLAISQDGRSYSPNLFSFAESVLIRIGGSGLIQEIRELSEKVARKAEEYQTNEEAVAEAPEHFLDPIMSTLMTDPVILPSSKQVVDRTTIARHLLSDQSDPFNRSPLSMDQIIPHKELADEIKQWISERRNT</sequence>
<evidence type="ECO:0000313" key="13">
    <source>
        <dbReference type="EMBL" id="KAK9881497.1"/>
    </source>
</evidence>
<dbReference type="SMART" id="SM00504">
    <property type="entry name" value="Ubox"/>
    <property type="match status" value="1"/>
</dbReference>
<comment type="catalytic activity">
    <reaction evidence="1">
        <text>S-ubiquitinyl-[E2 ubiquitin-conjugating enzyme]-L-cysteine + [acceptor protein]-L-lysine = [E2 ubiquitin-conjugating enzyme]-L-cysteine + N(6)-ubiquitinyl-[acceptor protein]-L-lysine.</text>
        <dbReference type="EC" id="2.3.2.27"/>
    </reaction>
</comment>
<dbReference type="GO" id="GO:0006511">
    <property type="term" value="P:ubiquitin-dependent protein catabolic process"/>
    <property type="evidence" value="ECO:0007669"/>
    <property type="project" value="InterPro"/>
</dbReference>
<keyword evidence="14" id="KW-1185">Reference proteome</keyword>
<dbReference type="GO" id="GO:0005634">
    <property type="term" value="C:nucleus"/>
    <property type="evidence" value="ECO:0007669"/>
    <property type="project" value="TreeGrafter"/>
</dbReference>
<dbReference type="EC" id="2.3.2.27" evidence="5"/>
<dbReference type="AlphaFoldDB" id="A0AAW1UM14"/>
<name>A0AAW1UM14_9CUCU</name>
<keyword evidence="6" id="KW-0963">Cytoplasm</keyword>
<evidence type="ECO:0000256" key="8">
    <source>
        <dbReference type="ARBA" id="ARBA00022786"/>
    </source>
</evidence>
<comment type="pathway">
    <text evidence="3">Protein modification; protein ubiquitination.</text>
</comment>
<evidence type="ECO:0000256" key="7">
    <source>
        <dbReference type="ARBA" id="ARBA00022679"/>
    </source>
</evidence>
<dbReference type="InterPro" id="IPR013083">
    <property type="entry name" value="Znf_RING/FYVE/PHD"/>
</dbReference>
<dbReference type="GO" id="GO:0005737">
    <property type="term" value="C:cytoplasm"/>
    <property type="evidence" value="ECO:0007669"/>
    <property type="project" value="UniProtKB-SubCell"/>
</dbReference>
<comment type="function">
    <text evidence="10">Ubiquitin-protein ligase that probably functions as an E3 ligase in conjunction with specific E1 and E2 ligases. May also function as an E4 ligase mediating the assembly of polyubiquitin chains on substrates ubiquitinated by another E3 ubiquitin ligase. Mediates 'Lys-48'-linked polyubiquitination of substrates.</text>
</comment>
<dbReference type="GO" id="GO:0000151">
    <property type="term" value="C:ubiquitin ligase complex"/>
    <property type="evidence" value="ECO:0007669"/>
    <property type="project" value="InterPro"/>
</dbReference>
<gene>
    <name evidence="13" type="ORF">WA026_016380</name>
</gene>
<evidence type="ECO:0000313" key="14">
    <source>
        <dbReference type="Proteomes" id="UP001431783"/>
    </source>
</evidence>
<accession>A0AAW1UM14</accession>
<dbReference type="Pfam" id="PF04564">
    <property type="entry name" value="U-box"/>
    <property type="match status" value="1"/>
</dbReference>
<comment type="similarity">
    <text evidence="4">Belongs to the ubiquitin conjugation factor E4 family.</text>
</comment>
<dbReference type="GO" id="GO:0000209">
    <property type="term" value="P:protein polyubiquitination"/>
    <property type="evidence" value="ECO:0007669"/>
    <property type="project" value="TreeGrafter"/>
</dbReference>
<dbReference type="PANTHER" id="PTHR13931">
    <property type="entry name" value="UBIQUITINATION FACTOR E4"/>
    <property type="match status" value="1"/>
</dbReference>
<evidence type="ECO:0000256" key="9">
    <source>
        <dbReference type="ARBA" id="ARBA00022990"/>
    </source>
</evidence>
<evidence type="ECO:0000256" key="2">
    <source>
        <dbReference type="ARBA" id="ARBA00004496"/>
    </source>
</evidence>
<evidence type="ECO:0000256" key="4">
    <source>
        <dbReference type="ARBA" id="ARBA00007434"/>
    </source>
</evidence>